<gene>
    <name evidence="2" type="ORF">CBR_g26418</name>
</gene>
<name>A0A388L7V7_CHABU</name>
<keyword evidence="3" id="KW-1185">Reference proteome</keyword>
<dbReference type="AlphaFoldDB" id="A0A388L7V7"/>
<keyword evidence="1" id="KW-0472">Membrane</keyword>
<accession>A0A388L7V7</accession>
<evidence type="ECO:0000313" key="3">
    <source>
        <dbReference type="Proteomes" id="UP000265515"/>
    </source>
</evidence>
<proteinExistence type="predicted"/>
<dbReference type="EMBL" id="BFEA01000293">
    <property type="protein sequence ID" value="GBG78390.1"/>
    <property type="molecule type" value="Genomic_DNA"/>
</dbReference>
<sequence length="74" mass="8103">MVSLPGYFLSRGGWMMILQGIWLVIFSNGESTVHSLCVLPADLRPILVATVAPSFLYVAVPSRKGCLLYTSRCV</sequence>
<protein>
    <submittedName>
        <fullName evidence="2">Uncharacterized protein</fullName>
    </submittedName>
</protein>
<evidence type="ECO:0000256" key="1">
    <source>
        <dbReference type="SAM" id="Phobius"/>
    </source>
</evidence>
<keyword evidence="1" id="KW-0812">Transmembrane</keyword>
<reference evidence="2 3" key="1">
    <citation type="journal article" date="2018" name="Cell">
        <title>The Chara Genome: Secondary Complexity and Implications for Plant Terrestrialization.</title>
        <authorList>
            <person name="Nishiyama T."/>
            <person name="Sakayama H."/>
            <person name="Vries J.D."/>
            <person name="Buschmann H."/>
            <person name="Saint-Marcoux D."/>
            <person name="Ullrich K.K."/>
            <person name="Haas F.B."/>
            <person name="Vanderstraeten L."/>
            <person name="Becker D."/>
            <person name="Lang D."/>
            <person name="Vosolsobe S."/>
            <person name="Rombauts S."/>
            <person name="Wilhelmsson P.K.I."/>
            <person name="Janitza P."/>
            <person name="Kern R."/>
            <person name="Heyl A."/>
            <person name="Rumpler F."/>
            <person name="Villalobos L.I.A.C."/>
            <person name="Clay J.M."/>
            <person name="Skokan R."/>
            <person name="Toyoda A."/>
            <person name="Suzuki Y."/>
            <person name="Kagoshima H."/>
            <person name="Schijlen E."/>
            <person name="Tajeshwar N."/>
            <person name="Catarino B."/>
            <person name="Hetherington A.J."/>
            <person name="Saltykova A."/>
            <person name="Bonnot C."/>
            <person name="Breuninger H."/>
            <person name="Symeonidi A."/>
            <person name="Radhakrishnan G.V."/>
            <person name="Van Nieuwerburgh F."/>
            <person name="Deforce D."/>
            <person name="Chang C."/>
            <person name="Karol K.G."/>
            <person name="Hedrich R."/>
            <person name="Ulvskov P."/>
            <person name="Glockner G."/>
            <person name="Delwiche C.F."/>
            <person name="Petrasek J."/>
            <person name="Van de Peer Y."/>
            <person name="Friml J."/>
            <person name="Beilby M."/>
            <person name="Dolan L."/>
            <person name="Kohara Y."/>
            <person name="Sugano S."/>
            <person name="Fujiyama A."/>
            <person name="Delaux P.-M."/>
            <person name="Quint M."/>
            <person name="TheiBen G."/>
            <person name="Hagemann M."/>
            <person name="Harholt J."/>
            <person name="Dunand C."/>
            <person name="Zachgo S."/>
            <person name="Langdale J."/>
            <person name="Maumus F."/>
            <person name="Straeten D.V.D."/>
            <person name="Gould S.B."/>
            <person name="Rensing S.A."/>
        </authorList>
    </citation>
    <scope>NUCLEOTIDE SEQUENCE [LARGE SCALE GENOMIC DNA]</scope>
    <source>
        <strain evidence="2 3">S276</strain>
    </source>
</reference>
<dbReference type="Proteomes" id="UP000265515">
    <property type="component" value="Unassembled WGS sequence"/>
</dbReference>
<organism evidence="2 3">
    <name type="scientific">Chara braunii</name>
    <name type="common">Braun's stonewort</name>
    <dbReference type="NCBI Taxonomy" id="69332"/>
    <lineage>
        <taxon>Eukaryota</taxon>
        <taxon>Viridiplantae</taxon>
        <taxon>Streptophyta</taxon>
        <taxon>Charophyceae</taxon>
        <taxon>Charales</taxon>
        <taxon>Characeae</taxon>
        <taxon>Chara</taxon>
    </lineage>
</organism>
<keyword evidence="1" id="KW-1133">Transmembrane helix</keyword>
<dbReference type="Gramene" id="GBG78390">
    <property type="protein sequence ID" value="GBG78390"/>
    <property type="gene ID" value="CBR_g26418"/>
</dbReference>
<comment type="caution">
    <text evidence="2">The sequence shown here is derived from an EMBL/GenBank/DDBJ whole genome shotgun (WGS) entry which is preliminary data.</text>
</comment>
<feature type="transmembrane region" description="Helical" evidence="1">
    <location>
        <begin position="6"/>
        <end position="26"/>
    </location>
</feature>
<evidence type="ECO:0000313" key="2">
    <source>
        <dbReference type="EMBL" id="GBG78390.1"/>
    </source>
</evidence>